<gene>
    <name evidence="1" type="ORF">FPB0191_01758</name>
</gene>
<dbReference type="AlphaFoldDB" id="A0A0A7S233"/>
<dbReference type="PANTHER" id="PTHR35370:SF1">
    <property type="entry name" value="TYPE VI SECRETION SYSTEM COMPONENT TSSF1"/>
    <property type="match status" value="1"/>
</dbReference>
<evidence type="ECO:0000313" key="1">
    <source>
        <dbReference type="EMBL" id="AJA45574.1"/>
    </source>
</evidence>
<name>A0A0A7S233_FRIPE</name>
<dbReference type="EMBL" id="CP009056">
    <property type="protein sequence ID" value="AJA45574.1"/>
    <property type="molecule type" value="Genomic_DNA"/>
</dbReference>
<dbReference type="NCBIfam" id="TIGR03359">
    <property type="entry name" value="VI_chp_6"/>
    <property type="match status" value="1"/>
</dbReference>
<dbReference type="Pfam" id="PF05947">
    <property type="entry name" value="T6SS_TssF"/>
    <property type="match status" value="1"/>
</dbReference>
<dbReference type="RefSeq" id="WP_039105377.1">
    <property type="nucleotide sequence ID" value="NZ_CALYQC010000025.1"/>
</dbReference>
<organism evidence="1 2">
    <name type="scientific">Frischella perrara</name>
    <dbReference type="NCBI Taxonomy" id="1267021"/>
    <lineage>
        <taxon>Bacteria</taxon>
        <taxon>Pseudomonadati</taxon>
        <taxon>Pseudomonadota</taxon>
        <taxon>Gammaproteobacteria</taxon>
        <taxon>Orbales</taxon>
        <taxon>Orbaceae</taxon>
        <taxon>Frischella</taxon>
    </lineage>
</organism>
<dbReference type="OrthoDB" id="6437914at2"/>
<dbReference type="HOGENOM" id="CLU_028593_2_1_6"/>
<protein>
    <submittedName>
        <fullName evidence="1">Type VI secretion protein</fullName>
    </submittedName>
</protein>
<evidence type="ECO:0000313" key="2">
    <source>
        <dbReference type="Proteomes" id="UP000030901"/>
    </source>
</evidence>
<accession>A0A0A7S233</accession>
<dbReference type="PANTHER" id="PTHR35370">
    <property type="entry name" value="CYTOPLASMIC PROTEIN-RELATED-RELATED"/>
    <property type="match status" value="1"/>
</dbReference>
<reference evidence="1 2" key="1">
    <citation type="journal article" date="2014" name="Appl. Environ. Microbiol.">
        <title>Gut symbionts from distinct hosts exhibit genotoxic activity via divergent colibactin biosynthetic pathways.</title>
        <authorList>
            <person name="Engel P."/>
            <person name="Vizcaino M.I."/>
            <person name="Crawford J.M."/>
        </authorList>
    </citation>
    <scope>NUCLEOTIDE SEQUENCE [LARGE SCALE GENOMIC DNA]</scope>
    <source>
        <strain evidence="1 2">PEB0191</strain>
    </source>
</reference>
<dbReference type="STRING" id="1267021.FPB0191_01758"/>
<dbReference type="InterPro" id="IPR010272">
    <property type="entry name" value="T6SS_TssF"/>
</dbReference>
<sequence>MDLKDYFRDELAYIKELAQESSNNSNIFHDFLTSFDNENDIEYLFEHFAFLMAKLHQNIDDAFPEITQNLLSRVWPTPIRPIPSTSILQFMPKSADIHHLSKGSEVKSQAVESENCIYHTVRDKTIIPLEVKSCNLVNTPNGCKISLKIKWKGSLTETKTWKTLPIDFFLSTNTHIAGFLQLWFQQYLTSVTVIQKDKTFTLSRDVVSNFVPAPEKLILPLEQPLFWRLQLLQEYFYLPHVNDFLTINLHNELFEIELDEDNTFTIVFQFNEPLITVLQLDNTNSFLTNCVPIINLFKKTTPLLNFEPGKSSYTLKLANNNNIYQINEVYSPLEPAKQVQRGEKEKYIAITEFATNSFSQIRNIYYQSMFKNSVTGKVKSEITFINSQGESFDDFCHENFICNVTATNGDKVNMLNINDIYLPTQTISSSLAFKNITKPTTEIPPIVDSYQHWSIISHLSLSTVFLKNIDAIKQLISDLNYHGYLNAPLKLKQDKALDGIVDVKTRPIDWIFNCDMQRGIEMIITLDPKCFENEGEMYRFSLMLTNVFPFCVTSNNFLMVKIINLDTQRVWELAPIHGSREQI</sequence>
<dbReference type="KEGG" id="fpp:FPB0191_01758"/>
<dbReference type="Proteomes" id="UP000030901">
    <property type="component" value="Chromosome"/>
</dbReference>
<keyword evidence="2" id="KW-1185">Reference proteome</keyword>
<proteinExistence type="predicted"/>